<dbReference type="Proteomes" id="UP000479710">
    <property type="component" value="Unassembled WGS sequence"/>
</dbReference>
<evidence type="ECO:0000256" key="5">
    <source>
        <dbReference type="PROSITE-ProRule" id="PRU00455"/>
    </source>
</evidence>
<evidence type="ECO:0000256" key="4">
    <source>
        <dbReference type="ARBA" id="ARBA00024004"/>
    </source>
</evidence>
<dbReference type="SUPFAM" id="SSF49599">
    <property type="entry name" value="TRAF domain-like"/>
    <property type="match status" value="1"/>
</dbReference>
<proteinExistence type="predicted"/>
<dbReference type="GO" id="GO:0016567">
    <property type="term" value="P:protein ubiquitination"/>
    <property type="evidence" value="ECO:0007669"/>
    <property type="project" value="UniProtKB-UniPathway"/>
</dbReference>
<evidence type="ECO:0000259" key="7">
    <source>
        <dbReference type="PROSITE" id="PS51081"/>
    </source>
</evidence>
<dbReference type="PANTHER" id="PTHR46632">
    <property type="entry name" value="E3 UBIQUITIN-PROTEIN LIGASE SINA-LIKE 4"/>
    <property type="match status" value="1"/>
</dbReference>
<sequence length="361" mass="40734">MSSGSDDGRRRSIPAGTARRHHTPAYRRSSRRHEEEEGYCHRGRRNSPHHRRRRPRSCRSRSRTRSYECEDSRCCHPRSSPQSDDREVDAEEDGSWYQAPADNEFIVRIDGVGANDGIFQCAECFTMLYSPVYECENGDVTCGRCYDEDDGEECRKCGSRELSRSRAVSHLLRCIRFACRNYKYGCPSFLPRRDMDDHELSCEHEPCFCPVRRCGFSGAADALARHLTARHGWGRLRVVFGEALVVPVHSPTILRADDGRIFHLSCTRDRGFTAMSMVCIRPDNVAGADEEFTYEVKTACQRLQMQAVVESTSLRYGMKDALQARVTVPNDMLLRQCDAVEVCVRKATSGVGAGAGAANNN</sequence>
<name>A0A6G1E364_9ORYZ</name>
<dbReference type="Pfam" id="PF21361">
    <property type="entry name" value="Sina_ZnF"/>
    <property type="match status" value="1"/>
</dbReference>
<dbReference type="Gene3D" id="3.30.40.10">
    <property type="entry name" value="Zinc/RING finger domain, C3HC4 (zinc finger)"/>
    <property type="match status" value="1"/>
</dbReference>
<keyword evidence="1" id="KW-0479">Metal-binding</keyword>
<dbReference type="AlphaFoldDB" id="A0A6G1E364"/>
<evidence type="ECO:0000313" key="9">
    <source>
        <dbReference type="Proteomes" id="UP000479710"/>
    </source>
</evidence>
<dbReference type="InterPro" id="IPR013083">
    <property type="entry name" value="Znf_RING/FYVE/PHD"/>
</dbReference>
<dbReference type="UniPathway" id="UPA00143"/>
<dbReference type="InterPro" id="IPR013010">
    <property type="entry name" value="Znf_SIAH"/>
</dbReference>
<keyword evidence="2 5" id="KW-0863">Zinc-finger</keyword>
<dbReference type="EMBL" id="SPHZ02000005">
    <property type="protein sequence ID" value="KAF0918383.1"/>
    <property type="molecule type" value="Genomic_DNA"/>
</dbReference>
<comment type="caution">
    <text evidence="8">The sequence shown here is derived from an EMBL/GenBank/DDBJ whole genome shotgun (WGS) entry which is preliminary data.</text>
</comment>
<keyword evidence="3" id="KW-0862">Zinc</keyword>
<keyword evidence="9" id="KW-1185">Reference proteome</keyword>
<reference evidence="8 9" key="1">
    <citation type="submission" date="2019-11" db="EMBL/GenBank/DDBJ databases">
        <title>Whole genome sequence of Oryza granulata.</title>
        <authorList>
            <person name="Li W."/>
        </authorList>
    </citation>
    <scope>NUCLEOTIDE SEQUENCE [LARGE SCALE GENOMIC DNA]</scope>
    <source>
        <strain evidence="9">cv. Menghai</strain>
        <tissue evidence="8">Leaf</tissue>
    </source>
</reference>
<feature type="compositionally biased region" description="Basic residues" evidence="6">
    <location>
        <begin position="18"/>
        <end position="31"/>
    </location>
</feature>
<dbReference type="PROSITE" id="PS51081">
    <property type="entry name" value="ZF_SIAH"/>
    <property type="match status" value="1"/>
</dbReference>
<organism evidence="8 9">
    <name type="scientific">Oryza meyeriana var. granulata</name>
    <dbReference type="NCBI Taxonomy" id="110450"/>
    <lineage>
        <taxon>Eukaryota</taxon>
        <taxon>Viridiplantae</taxon>
        <taxon>Streptophyta</taxon>
        <taxon>Embryophyta</taxon>
        <taxon>Tracheophyta</taxon>
        <taxon>Spermatophyta</taxon>
        <taxon>Magnoliopsida</taxon>
        <taxon>Liliopsida</taxon>
        <taxon>Poales</taxon>
        <taxon>Poaceae</taxon>
        <taxon>BOP clade</taxon>
        <taxon>Oryzoideae</taxon>
        <taxon>Oryzeae</taxon>
        <taxon>Oryzinae</taxon>
        <taxon>Oryza</taxon>
        <taxon>Oryza meyeriana</taxon>
    </lineage>
</organism>
<feature type="domain" description="SIAH-type" evidence="7">
    <location>
        <begin position="174"/>
        <end position="232"/>
    </location>
</feature>
<feature type="compositionally biased region" description="Basic and acidic residues" evidence="6">
    <location>
        <begin position="1"/>
        <end position="10"/>
    </location>
</feature>
<dbReference type="GO" id="GO:0008270">
    <property type="term" value="F:zinc ion binding"/>
    <property type="evidence" value="ECO:0007669"/>
    <property type="project" value="UniProtKB-KW"/>
</dbReference>
<accession>A0A6G1E364</accession>
<evidence type="ECO:0000256" key="1">
    <source>
        <dbReference type="ARBA" id="ARBA00022723"/>
    </source>
</evidence>
<evidence type="ECO:0000256" key="2">
    <source>
        <dbReference type="ARBA" id="ARBA00022771"/>
    </source>
</evidence>
<evidence type="ECO:0000313" key="8">
    <source>
        <dbReference type="EMBL" id="KAF0918383.1"/>
    </source>
</evidence>
<feature type="compositionally biased region" description="Basic residues" evidence="6">
    <location>
        <begin position="41"/>
        <end position="64"/>
    </location>
</feature>
<evidence type="ECO:0000256" key="3">
    <source>
        <dbReference type="ARBA" id="ARBA00022833"/>
    </source>
</evidence>
<evidence type="ECO:0000256" key="6">
    <source>
        <dbReference type="SAM" id="MobiDB-lite"/>
    </source>
</evidence>
<gene>
    <name evidence="8" type="ORF">E2562_023544</name>
</gene>
<feature type="region of interest" description="Disordered" evidence="6">
    <location>
        <begin position="1"/>
        <end position="93"/>
    </location>
</feature>
<dbReference type="OrthoDB" id="4788989at2759"/>
<dbReference type="PANTHER" id="PTHR46632:SF14">
    <property type="entry name" value="RING-TYPE E3 UBIQUITIN TRANSFERASE"/>
    <property type="match status" value="1"/>
</dbReference>
<feature type="compositionally biased region" description="Basic and acidic residues" evidence="6">
    <location>
        <begin position="65"/>
        <end position="74"/>
    </location>
</feature>
<dbReference type="InterPro" id="IPR044286">
    <property type="entry name" value="SINL_plant"/>
</dbReference>
<comment type="function">
    <text evidence="4">E3 ubiquitin-protein ligase that mediates ubiquitination and subsequent proteasomal degradation of target proteins. E3 ubiquitin ligases accept ubiquitin from an E2 ubiquitin-conjugating enzyme in the form of a thioester and then directly transfers the ubiquitin to targeted substrates. It probably triggers the ubiquitin-mediated degradation of different substrates.</text>
</comment>
<protein>
    <recommendedName>
        <fullName evidence="7">SIAH-type domain-containing protein</fullName>
    </recommendedName>
</protein>